<reference evidence="12" key="1">
    <citation type="submission" date="2023-04" db="EMBL/GenBank/DDBJ databases">
        <title>Chromosome-level genome of Chaenocephalus aceratus.</title>
        <authorList>
            <person name="Park H."/>
        </authorList>
    </citation>
    <scope>NUCLEOTIDE SEQUENCE</scope>
    <source>
        <strain evidence="12">DE</strain>
        <tissue evidence="12">Muscle</tissue>
    </source>
</reference>
<feature type="domain" description="PDZ" evidence="11">
    <location>
        <begin position="5"/>
        <end position="87"/>
    </location>
</feature>
<keyword evidence="5" id="KW-0009">Actin-binding</keyword>
<organism evidence="12 13">
    <name type="scientific">Dissostichus eleginoides</name>
    <name type="common">Patagonian toothfish</name>
    <name type="synonym">Dissostichus amissus</name>
    <dbReference type="NCBI Taxonomy" id="100907"/>
    <lineage>
        <taxon>Eukaryota</taxon>
        <taxon>Metazoa</taxon>
        <taxon>Chordata</taxon>
        <taxon>Craniata</taxon>
        <taxon>Vertebrata</taxon>
        <taxon>Euteleostomi</taxon>
        <taxon>Actinopterygii</taxon>
        <taxon>Neopterygii</taxon>
        <taxon>Teleostei</taxon>
        <taxon>Neoteleostei</taxon>
        <taxon>Acanthomorphata</taxon>
        <taxon>Eupercaria</taxon>
        <taxon>Perciformes</taxon>
        <taxon>Notothenioidei</taxon>
        <taxon>Nototheniidae</taxon>
        <taxon>Dissostichus</taxon>
    </lineage>
</organism>
<dbReference type="Proteomes" id="UP001228049">
    <property type="component" value="Unassembled WGS sequence"/>
</dbReference>
<comment type="similarity">
    <text evidence="7">Belongs to the synaptopodin family.</text>
</comment>
<keyword evidence="13" id="KW-1185">Reference proteome</keyword>
<dbReference type="SUPFAM" id="SSF50156">
    <property type="entry name" value="PDZ domain-like"/>
    <property type="match status" value="1"/>
</dbReference>
<dbReference type="GO" id="GO:0032233">
    <property type="term" value="P:positive regulation of actin filament bundle assembly"/>
    <property type="evidence" value="ECO:0007669"/>
    <property type="project" value="TreeGrafter"/>
</dbReference>
<evidence type="ECO:0000256" key="4">
    <source>
        <dbReference type="ARBA" id="ARBA00022553"/>
    </source>
</evidence>
<dbReference type="FunFam" id="2.30.42.10:FF:000137">
    <property type="entry name" value="Synaptopodin 2-like a"/>
    <property type="match status" value="1"/>
</dbReference>
<dbReference type="GO" id="GO:0030018">
    <property type="term" value="C:Z disc"/>
    <property type="evidence" value="ECO:0007669"/>
    <property type="project" value="TreeGrafter"/>
</dbReference>
<evidence type="ECO:0000256" key="5">
    <source>
        <dbReference type="ARBA" id="ARBA00023203"/>
    </source>
</evidence>
<evidence type="ECO:0000313" key="12">
    <source>
        <dbReference type="EMBL" id="KAK1881731.1"/>
    </source>
</evidence>
<comment type="function">
    <text evidence="8">Actin-associated protein that may play a role in modulating actin-based shape.</text>
</comment>
<dbReference type="InterPro" id="IPR001478">
    <property type="entry name" value="PDZ"/>
</dbReference>
<keyword evidence="2" id="KW-0488">Methylation</keyword>
<name>A0AAD9BEU2_DISEL</name>
<sequence length="283" mass="30916">MVAEEIVVSLAGGSPWGFRLQGGAEQQKPLQVAKVRRRSKACKAGLKEHDELVAIGDHTCAGLSHSQAMTLIDTELATLYLRVKRAPSGFHSSHSSVRVLSPSVGAEAYYGETDSDADTQSLTHRRQRRTPPHARSPARYDNHEEEETSEMSGYESATDGGAYMQGQWDAQCLPGAPRRELIYQPPQTEWTTPAHTPHTPTPDQGLMEAEGEVDSGFQEAGVCFALTCPPLVSPERAKEALMSGSGKHLVPMVGPQQTPVSDELSTTYKEKARQASEYIFRQN</sequence>
<evidence type="ECO:0000313" key="13">
    <source>
        <dbReference type="Proteomes" id="UP001228049"/>
    </source>
</evidence>
<gene>
    <name evidence="12" type="ORF">KUDE01_024896</name>
</gene>
<evidence type="ECO:0000256" key="2">
    <source>
        <dbReference type="ARBA" id="ARBA00022481"/>
    </source>
</evidence>
<dbReference type="InterPro" id="IPR051976">
    <property type="entry name" value="Synaptopodin_domain"/>
</dbReference>
<dbReference type="PANTHER" id="PTHR24217:SF10">
    <property type="entry name" value="SYNAPTOPODIN 2-LIKE PROTEIN"/>
    <property type="match status" value="1"/>
</dbReference>
<protein>
    <recommendedName>
        <fullName evidence="9">Synaptopodin 2-like protein</fullName>
    </recommendedName>
</protein>
<dbReference type="GO" id="GO:0003779">
    <property type="term" value="F:actin binding"/>
    <property type="evidence" value="ECO:0007669"/>
    <property type="project" value="UniProtKB-KW"/>
</dbReference>
<comment type="subcellular location">
    <subcellularLocation>
        <location evidence="1">Cytoplasm</location>
        <location evidence="1">Cytoskeleton</location>
    </subcellularLocation>
</comment>
<feature type="region of interest" description="Disordered" evidence="10">
    <location>
        <begin position="112"/>
        <end position="161"/>
    </location>
</feature>
<proteinExistence type="inferred from homology"/>
<evidence type="ECO:0000256" key="8">
    <source>
        <dbReference type="ARBA" id="ARBA00057136"/>
    </source>
</evidence>
<dbReference type="InterPro" id="IPR036034">
    <property type="entry name" value="PDZ_sf"/>
</dbReference>
<dbReference type="AlphaFoldDB" id="A0AAD9BEU2"/>
<evidence type="ECO:0000256" key="10">
    <source>
        <dbReference type="SAM" id="MobiDB-lite"/>
    </source>
</evidence>
<evidence type="ECO:0000256" key="7">
    <source>
        <dbReference type="ARBA" id="ARBA00038161"/>
    </source>
</evidence>
<dbReference type="GO" id="GO:0015629">
    <property type="term" value="C:actin cytoskeleton"/>
    <property type="evidence" value="ECO:0007669"/>
    <property type="project" value="TreeGrafter"/>
</dbReference>
<evidence type="ECO:0000256" key="3">
    <source>
        <dbReference type="ARBA" id="ARBA00022490"/>
    </source>
</evidence>
<feature type="compositionally biased region" description="Basic residues" evidence="10">
    <location>
        <begin position="123"/>
        <end position="132"/>
    </location>
</feature>
<keyword evidence="6" id="KW-0206">Cytoskeleton</keyword>
<keyword evidence="3" id="KW-0963">Cytoplasm</keyword>
<dbReference type="Gene3D" id="2.30.42.10">
    <property type="match status" value="1"/>
</dbReference>
<keyword evidence="4" id="KW-0597">Phosphoprotein</keyword>
<evidence type="ECO:0000259" key="11">
    <source>
        <dbReference type="PROSITE" id="PS50106"/>
    </source>
</evidence>
<evidence type="ECO:0000256" key="9">
    <source>
        <dbReference type="ARBA" id="ARBA00069693"/>
    </source>
</evidence>
<dbReference type="Pfam" id="PF00595">
    <property type="entry name" value="PDZ"/>
    <property type="match status" value="1"/>
</dbReference>
<dbReference type="PROSITE" id="PS50106">
    <property type="entry name" value="PDZ"/>
    <property type="match status" value="1"/>
</dbReference>
<dbReference type="GO" id="GO:0005634">
    <property type="term" value="C:nucleus"/>
    <property type="evidence" value="ECO:0007669"/>
    <property type="project" value="TreeGrafter"/>
</dbReference>
<comment type="caution">
    <text evidence="12">The sequence shown here is derived from an EMBL/GenBank/DDBJ whole genome shotgun (WGS) entry which is preliminary data.</text>
</comment>
<evidence type="ECO:0000256" key="6">
    <source>
        <dbReference type="ARBA" id="ARBA00023212"/>
    </source>
</evidence>
<dbReference type="PANTHER" id="PTHR24217">
    <property type="entry name" value="PUTATIVE-RELATED"/>
    <property type="match status" value="1"/>
</dbReference>
<dbReference type="SMART" id="SM00228">
    <property type="entry name" value="PDZ"/>
    <property type="match status" value="1"/>
</dbReference>
<dbReference type="EMBL" id="JASDAP010000024">
    <property type="protein sequence ID" value="KAK1881731.1"/>
    <property type="molecule type" value="Genomic_DNA"/>
</dbReference>
<dbReference type="CDD" id="cd10820">
    <property type="entry name" value="PDZ_SYNPO2-like"/>
    <property type="match status" value="1"/>
</dbReference>
<evidence type="ECO:0000256" key="1">
    <source>
        <dbReference type="ARBA" id="ARBA00004245"/>
    </source>
</evidence>
<accession>A0AAD9BEU2</accession>